<feature type="domain" description="YARHG" evidence="2">
    <location>
        <begin position="9"/>
        <end position="85"/>
    </location>
</feature>
<feature type="chain" id="PRO_5012579547" evidence="1">
    <location>
        <begin position="21"/>
        <end position="197"/>
    </location>
</feature>
<dbReference type="Proteomes" id="UP000198426">
    <property type="component" value="Unassembled WGS sequence"/>
</dbReference>
<dbReference type="Pfam" id="PF14627">
    <property type="entry name" value="DUF4453"/>
    <property type="match status" value="1"/>
</dbReference>
<keyword evidence="4" id="KW-1185">Reference proteome</keyword>
<organism evidence="3 4">
    <name type="scientific">Tropicimonas sediminicola</name>
    <dbReference type="NCBI Taxonomy" id="1031541"/>
    <lineage>
        <taxon>Bacteria</taxon>
        <taxon>Pseudomonadati</taxon>
        <taxon>Pseudomonadota</taxon>
        <taxon>Alphaproteobacteria</taxon>
        <taxon>Rhodobacterales</taxon>
        <taxon>Roseobacteraceae</taxon>
        <taxon>Tropicimonas</taxon>
    </lineage>
</organism>
<dbReference type="Pfam" id="PF13308">
    <property type="entry name" value="YARHG"/>
    <property type="match status" value="1"/>
</dbReference>
<feature type="signal peptide" evidence="1">
    <location>
        <begin position="1"/>
        <end position="20"/>
    </location>
</feature>
<dbReference type="InterPro" id="IPR027920">
    <property type="entry name" value="DUF4453"/>
</dbReference>
<dbReference type="RefSeq" id="WP_089231674.1">
    <property type="nucleotide sequence ID" value="NZ_FZOY01000002.1"/>
</dbReference>
<dbReference type="OrthoDB" id="7666530at2"/>
<proteinExistence type="predicted"/>
<keyword evidence="1" id="KW-0732">Signal</keyword>
<evidence type="ECO:0000259" key="2">
    <source>
        <dbReference type="SMART" id="SM01324"/>
    </source>
</evidence>
<dbReference type="InterPro" id="IPR025582">
    <property type="entry name" value="YARHG_dom"/>
</dbReference>
<sequence>MSLRRVFLAAFLTLASPAGADVWPYGQAECNQLWFMRNLIMDRAGYCFGTALGQALYDNGDCLGKDVALAAPQSRQVAAIQTLERQIGCKVDTGSTYLELPLMEHYRRLSDMPLPDNGASACLNWIGPSVPLLSGYAGGARHLATIERGDRIGFGYIPEGSWVAVVLSKGGAGGREVLGWFDSGPLNLESACSDWAG</sequence>
<reference evidence="3 4" key="1">
    <citation type="submission" date="2017-06" db="EMBL/GenBank/DDBJ databases">
        <authorList>
            <person name="Kim H.J."/>
            <person name="Triplett B.A."/>
        </authorList>
    </citation>
    <scope>NUCLEOTIDE SEQUENCE [LARGE SCALE GENOMIC DNA]</scope>
    <source>
        <strain evidence="3 4">DSM 29339</strain>
    </source>
</reference>
<dbReference type="AlphaFoldDB" id="A0A239EA46"/>
<protein>
    <submittedName>
        <fullName evidence="3">YARHG domain-containing protein</fullName>
    </submittedName>
</protein>
<evidence type="ECO:0000256" key="1">
    <source>
        <dbReference type="SAM" id="SignalP"/>
    </source>
</evidence>
<name>A0A239EA46_9RHOB</name>
<accession>A0A239EA46</accession>
<evidence type="ECO:0000313" key="4">
    <source>
        <dbReference type="Proteomes" id="UP000198426"/>
    </source>
</evidence>
<gene>
    <name evidence="3" type="ORF">SAMN05421757_10222</name>
</gene>
<dbReference type="EMBL" id="FZOY01000002">
    <property type="protein sequence ID" value="SNS40792.1"/>
    <property type="molecule type" value="Genomic_DNA"/>
</dbReference>
<dbReference type="SMART" id="SM01324">
    <property type="entry name" value="YARHG"/>
    <property type="match status" value="1"/>
</dbReference>
<evidence type="ECO:0000313" key="3">
    <source>
        <dbReference type="EMBL" id="SNS40792.1"/>
    </source>
</evidence>